<dbReference type="Proteomes" id="UP001623232">
    <property type="component" value="Chromosome"/>
</dbReference>
<dbReference type="InterPro" id="IPR036365">
    <property type="entry name" value="PGBD-like_sf"/>
</dbReference>
<dbReference type="SUPFAM" id="SSF47090">
    <property type="entry name" value="PGBD-like"/>
    <property type="match status" value="1"/>
</dbReference>
<evidence type="ECO:0000313" key="3">
    <source>
        <dbReference type="EMBL" id="WZK89811.1"/>
    </source>
</evidence>
<evidence type="ECO:0000259" key="2">
    <source>
        <dbReference type="Pfam" id="PF01471"/>
    </source>
</evidence>
<dbReference type="RefSeq" id="WP_406648263.1">
    <property type="nucleotide sequence ID" value="NZ_CP123584.1"/>
</dbReference>
<protein>
    <submittedName>
        <fullName evidence="3">Peptidoglycan-binding domain-containing protein</fullName>
    </submittedName>
</protein>
<sequence>MINWISAISLSISCTHLPPDHLVTPRPSVHSFCQSGWFQPTDTAKSNNLVPAMSKAQNQTTQAKRQERDLKLEENTRAGIEQTLAGLGLRVGTVDGQFDQDTRNAIRAFQEDSMFPVTGYIDDVTFGRLLAIGIIH</sequence>
<organism evidence="3 4">
    <name type="scientific">Aliisedimentitalea scapharcae</name>
    <dbReference type="NCBI Taxonomy" id="1524259"/>
    <lineage>
        <taxon>Bacteria</taxon>
        <taxon>Pseudomonadati</taxon>
        <taxon>Pseudomonadota</taxon>
        <taxon>Alphaproteobacteria</taxon>
        <taxon>Rhodobacterales</taxon>
        <taxon>Roseobacteraceae</taxon>
        <taxon>Aliisedimentitalea</taxon>
    </lineage>
</organism>
<dbReference type="InterPro" id="IPR002477">
    <property type="entry name" value="Peptidoglycan-bd-like"/>
</dbReference>
<feature type="coiled-coil region" evidence="1">
    <location>
        <begin position="53"/>
        <end position="83"/>
    </location>
</feature>
<proteinExistence type="predicted"/>
<name>A0ABZ2XYT3_9RHOB</name>
<reference evidence="3 4" key="1">
    <citation type="submission" date="2023-04" db="EMBL/GenBank/DDBJ databases">
        <title>Complete genome sequence of Alisedimentitalea scapharcae.</title>
        <authorList>
            <person name="Rong J.-C."/>
            <person name="Yi M.-L."/>
            <person name="Zhao Q."/>
        </authorList>
    </citation>
    <scope>NUCLEOTIDE SEQUENCE [LARGE SCALE GENOMIC DNA]</scope>
    <source>
        <strain evidence="3 4">KCTC 42119</strain>
    </source>
</reference>
<dbReference type="Gene3D" id="1.10.101.10">
    <property type="entry name" value="PGBD-like superfamily/PGBD"/>
    <property type="match status" value="1"/>
</dbReference>
<accession>A0ABZ2XYT3</accession>
<keyword evidence="1" id="KW-0175">Coiled coil</keyword>
<dbReference type="Pfam" id="PF01471">
    <property type="entry name" value="PG_binding_1"/>
    <property type="match status" value="1"/>
</dbReference>
<dbReference type="EMBL" id="CP123584">
    <property type="protein sequence ID" value="WZK89811.1"/>
    <property type="molecule type" value="Genomic_DNA"/>
</dbReference>
<evidence type="ECO:0000256" key="1">
    <source>
        <dbReference type="SAM" id="Coils"/>
    </source>
</evidence>
<gene>
    <name evidence="3" type="ORF">QEZ52_04485</name>
</gene>
<dbReference type="InterPro" id="IPR036366">
    <property type="entry name" value="PGBDSf"/>
</dbReference>
<feature type="domain" description="Peptidoglycan binding-like" evidence="2">
    <location>
        <begin position="80"/>
        <end position="129"/>
    </location>
</feature>
<keyword evidence="4" id="KW-1185">Reference proteome</keyword>
<evidence type="ECO:0000313" key="4">
    <source>
        <dbReference type="Proteomes" id="UP001623232"/>
    </source>
</evidence>